<sequence>MKASVGYTKSASPSLTDYIGNILPNSSKLRQSLSISEGISMRPIVKLACVDLFPISPLDS</sequence>
<comment type="caution">
    <text evidence="1">The sequence shown here is derived from an EMBL/GenBank/DDBJ whole genome shotgun (WGS) entry which is preliminary data.</text>
</comment>
<organism evidence="1 2">
    <name type="scientific">Dovyalis caffra</name>
    <dbReference type="NCBI Taxonomy" id="77055"/>
    <lineage>
        <taxon>Eukaryota</taxon>
        <taxon>Viridiplantae</taxon>
        <taxon>Streptophyta</taxon>
        <taxon>Embryophyta</taxon>
        <taxon>Tracheophyta</taxon>
        <taxon>Spermatophyta</taxon>
        <taxon>Magnoliopsida</taxon>
        <taxon>eudicotyledons</taxon>
        <taxon>Gunneridae</taxon>
        <taxon>Pentapetalae</taxon>
        <taxon>rosids</taxon>
        <taxon>fabids</taxon>
        <taxon>Malpighiales</taxon>
        <taxon>Salicaceae</taxon>
        <taxon>Flacourtieae</taxon>
        <taxon>Dovyalis</taxon>
    </lineage>
</organism>
<gene>
    <name evidence="1" type="ORF">DCAF_LOCUS9896</name>
</gene>
<proteinExistence type="predicted"/>
<accession>A0AAV1RI65</accession>
<protein>
    <submittedName>
        <fullName evidence="1">Uncharacterized protein</fullName>
    </submittedName>
</protein>
<evidence type="ECO:0000313" key="2">
    <source>
        <dbReference type="Proteomes" id="UP001314170"/>
    </source>
</evidence>
<dbReference type="AlphaFoldDB" id="A0AAV1RI65"/>
<dbReference type="Proteomes" id="UP001314170">
    <property type="component" value="Unassembled WGS sequence"/>
</dbReference>
<dbReference type="EMBL" id="CAWUPB010000950">
    <property type="protein sequence ID" value="CAK7334395.1"/>
    <property type="molecule type" value="Genomic_DNA"/>
</dbReference>
<evidence type="ECO:0000313" key="1">
    <source>
        <dbReference type="EMBL" id="CAK7334395.1"/>
    </source>
</evidence>
<name>A0AAV1RI65_9ROSI</name>
<keyword evidence="2" id="KW-1185">Reference proteome</keyword>
<reference evidence="1 2" key="1">
    <citation type="submission" date="2024-01" db="EMBL/GenBank/DDBJ databases">
        <authorList>
            <person name="Waweru B."/>
        </authorList>
    </citation>
    <scope>NUCLEOTIDE SEQUENCE [LARGE SCALE GENOMIC DNA]</scope>
</reference>